<dbReference type="VEuPathDB" id="TriTrypDB:Tb927.1.05"/>
<keyword evidence="8" id="KW-0449">Lipoprotein</keyword>
<dbReference type="AlphaFoldDB" id="A0A1V0FYH9"/>
<evidence type="ECO:0000256" key="3">
    <source>
        <dbReference type="ARBA" id="ARBA00022475"/>
    </source>
</evidence>
<keyword evidence="3" id="KW-1003">Cell membrane</keyword>
<feature type="signal peptide" evidence="9">
    <location>
        <begin position="1"/>
        <end position="22"/>
    </location>
</feature>
<evidence type="ECO:0000256" key="5">
    <source>
        <dbReference type="ARBA" id="ARBA00022729"/>
    </source>
</evidence>
<dbReference type="VEuPathDB" id="TriTrypDB:Tb427_000340600"/>
<evidence type="ECO:0000259" key="10">
    <source>
        <dbReference type="Pfam" id="PF10659"/>
    </source>
</evidence>
<evidence type="ECO:0000256" key="9">
    <source>
        <dbReference type="SAM" id="SignalP"/>
    </source>
</evidence>
<dbReference type="VEuPathDB" id="TriTrypDB:Tb1125.5.5210"/>
<evidence type="ECO:0000313" key="12">
    <source>
        <dbReference type="EMBL" id="ARB50524.1"/>
    </source>
</evidence>
<name>A0A1V0FYH9_9TRYP</name>
<dbReference type="Pfam" id="PF10659">
    <property type="entry name" value="Trypan_glycop_C"/>
    <property type="match status" value="1"/>
</dbReference>
<feature type="chain" id="PRO_5010724743" evidence="9">
    <location>
        <begin position="23"/>
        <end position="611"/>
    </location>
</feature>
<evidence type="ECO:0000256" key="6">
    <source>
        <dbReference type="ARBA" id="ARBA00023136"/>
    </source>
</evidence>
<dbReference type="Pfam" id="PF13206">
    <property type="entry name" value="VSG_B"/>
    <property type="match status" value="1"/>
</dbReference>
<dbReference type="GO" id="GO:0098552">
    <property type="term" value="C:side of membrane"/>
    <property type="evidence" value="ECO:0007669"/>
    <property type="project" value="UniProtKB-KW"/>
</dbReference>
<dbReference type="InterPro" id="IPR025932">
    <property type="entry name" value="Trypano_VSG_B_N_dom"/>
</dbReference>
<keyword evidence="4" id="KW-0336">GPI-anchor</keyword>
<evidence type="ECO:0000259" key="11">
    <source>
        <dbReference type="Pfam" id="PF13206"/>
    </source>
</evidence>
<protein>
    <submittedName>
        <fullName evidence="12">Variant surface glycoprotein</fullName>
    </submittedName>
</protein>
<dbReference type="GO" id="GO:0005886">
    <property type="term" value="C:plasma membrane"/>
    <property type="evidence" value="ECO:0007669"/>
    <property type="project" value="UniProtKB-SubCell"/>
</dbReference>
<evidence type="ECO:0000256" key="1">
    <source>
        <dbReference type="ARBA" id="ARBA00002523"/>
    </source>
</evidence>
<dbReference type="InterPro" id="IPR019609">
    <property type="entry name" value="Variant_surf_glycoprt_trypan_C"/>
</dbReference>
<keyword evidence="5 9" id="KW-0732">Signal</keyword>
<proteinExistence type="predicted"/>
<comment type="subcellular location">
    <subcellularLocation>
        <location evidence="2">Cell membrane</location>
        <topology evidence="2">Lipid-anchor</topology>
        <topology evidence="2">GPI-anchor</topology>
    </subcellularLocation>
</comment>
<keyword evidence="7" id="KW-0325">Glycoprotein</keyword>
<evidence type="ECO:0000256" key="4">
    <source>
        <dbReference type="ARBA" id="ARBA00022622"/>
    </source>
</evidence>
<keyword evidence="6" id="KW-0472">Membrane</keyword>
<evidence type="ECO:0000256" key="7">
    <source>
        <dbReference type="ARBA" id="ARBA00023180"/>
    </source>
</evidence>
<comment type="function">
    <text evidence="1">VSG forms a coat on the surface of the parasite. The trypanosome evades the immune response of the host by expressing a series of antigenically distinct VSGs from an estimated 1000 VSG genes.</text>
</comment>
<evidence type="ECO:0000256" key="2">
    <source>
        <dbReference type="ARBA" id="ARBA00004609"/>
    </source>
</evidence>
<feature type="domain" description="Trypanosome variant surface glycoprotein B-type N-terminal" evidence="11">
    <location>
        <begin position="12"/>
        <end position="376"/>
    </location>
</feature>
<sequence length="611" mass="65318">MHTTAAVCAALLAVSSIQSALANSAASENAREFAALCGLYNLAAEDAGLPTADLSSINVIAAHIGAINNTLAPEPFKANINKDKDIAAMTGEAKAPKEEPELGRWTKYYDFWQNAEKTRQDPTKAAAYNAWAAAGKQIDLSKQVINNAERAYTLLTEATAKANTLMTNTIKTKQKSALYGVDTSKEARTTYGSSGRANICGKVSGSTLTTTASASLHLDFLCLCAFATSGTDGGKTCCENCGGSDNDNDNWEPNSDASRAYNTIVANCKTAAPIRPLSEASVAAALTEVSAVLDRYATGKTHSNVNVLGVLKTGGTSGCTGNAAANAGRCVQYKPDGFSGAEPKIHWAKELIAAGREADSLRDVEKQINLIQRELTALNHSTNNLLWTAQAISSPQGLRPNSQASEGAPNIATKNQQEAENACNAAKDEKTACENLKEKGCTYNDSKLKGQKCTLSEEAKQKAAEAAAKQEAGEKGGKPDCSKLLTQTECEAVNKAGQPASAPRKCGWITFTEKDGKLPKPECRSSSFLLSKKLALSMAAAFVSVATFYNSKLLRLPVQLYKINENYVLRENFLKFSIYIFFSKKSKCCLNYDKLKTMINNNFLYRSGLLV</sequence>
<evidence type="ECO:0000256" key="8">
    <source>
        <dbReference type="ARBA" id="ARBA00023288"/>
    </source>
</evidence>
<reference evidence="12" key="1">
    <citation type="submission" date="2016-12" db="EMBL/GenBank/DDBJ databases">
        <title>Extending the VSGnome of Trypanosoma brucei strain TREU927.</title>
        <authorList>
            <person name="Cross G.A."/>
        </authorList>
    </citation>
    <scope>NUCLEOTIDE SEQUENCE</scope>
    <source>
        <strain evidence="12">Tb927.99.101</strain>
    </source>
</reference>
<feature type="domain" description="Trypanosome variant surface glycoprotein C-terminal" evidence="10">
    <location>
        <begin position="423"/>
        <end position="545"/>
    </location>
</feature>
<accession>A0A1V0FYH9</accession>
<dbReference type="EMBL" id="KY404273">
    <property type="protein sequence ID" value="ARB50524.1"/>
    <property type="molecule type" value="Genomic_DNA"/>
</dbReference>
<organism evidence="12">
    <name type="scientific">Trypanosoma brucei</name>
    <dbReference type="NCBI Taxonomy" id="5691"/>
    <lineage>
        <taxon>Eukaryota</taxon>
        <taxon>Discoba</taxon>
        <taxon>Euglenozoa</taxon>
        <taxon>Kinetoplastea</taxon>
        <taxon>Metakinetoplastina</taxon>
        <taxon>Trypanosomatida</taxon>
        <taxon>Trypanosomatidae</taxon>
        <taxon>Trypanosoma</taxon>
    </lineage>
</organism>